<dbReference type="InterPro" id="IPR019734">
    <property type="entry name" value="TPR_rpt"/>
</dbReference>
<keyword evidence="4 6" id="KW-0802">TPR repeat</keyword>
<keyword evidence="8" id="KW-0812">Transmembrane</keyword>
<comment type="similarity">
    <text evidence="5">Belongs to the Rap family.</text>
</comment>
<protein>
    <submittedName>
        <fullName evidence="11">ATP-dependent transcriptional regulator</fullName>
    </submittedName>
</protein>
<dbReference type="Pfam" id="PF13424">
    <property type="entry name" value="TPR_12"/>
    <property type="match status" value="1"/>
</dbReference>
<reference evidence="11 13" key="2">
    <citation type="submission" date="2018-12" db="EMBL/GenBank/DDBJ databases">
        <authorList>
            <consortium name="Pathogen Informatics"/>
        </authorList>
    </citation>
    <scope>NUCLEOTIDE SEQUENCE [LARGE SCALE GENOMIC DNA]</scope>
    <source>
        <strain evidence="11 13">NCTC13489</strain>
    </source>
</reference>
<dbReference type="GO" id="GO:0003677">
    <property type="term" value="F:DNA binding"/>
    <property type="evidence" value="ECO:0007669"/>
    <property type="project" value="InterPro"/>
</dbReference>
<dbReference type="Gene3D" id="1.10.10.10">
    <property type="entry name" value="Winged helix-like DNA-binding domain superfamily/Winged helix DNA-binding domain"/>
    <property type="match status" value="1"/>
</dbReference>
<dbReference type="PROSITE" id="PS50005">
    <property type="entry name" value="TPR"/>
    <property type="match status" value="2"/>
</dbReference>
<organism evidence="11 13">
    <name type="scientific">Kaistella antarctica</name>
    <dbReference type="NCBI Taxonomy" id="266748"/>
    <lineage>
        <taxon>Bacteria</taxon>
        <taxon>Pseudomonadati</taxon>
        <taxon>Bacteroidota</taxon>
        <taxon>Flavobacteriia</taxon>
        <taxon>Flavobacteriales</taxon>
        <taxon>Weeksellaceae</taxon>
        <taxon>Chryseobacterium group</taxon>
        <taxon>Kaistella</taxon>
    </lineage>
</organism>
<keyword evidence="9" id="KW-0732">Signal</keyword>
<evidence type="ECO:0000313" key="13">
    <source>
        <dbReference type="Proteomes" id="UP000270036"/>
    </source>
</evidence>
<comment type="subcellular location">
    <subcellularLocation>
        <location evidence="1">Cytoplasm</location>
    </subcellularLocation>
</comment>
<evidence type="ECO:0000256" key="3">
    <source>
        <dbReference type="ARBA" id="ARBA00022737"/>
    </source>
</evidence>
<feature type="chain" id="PRO_5018624346" evidence="9">
    <location>
        <begin position="21"/>
        <end position="576"/>
    </location>
</feature>
<dbReference type="AlphaFoldDB" id="A0A3S4YFS1"/>
<evidence type="ECO:0000256" key="2">
    <source>
        <dbReference type="ARBA" id="ARBA00022490"/>
    </source>
</evidence>
<dbReference type="InterPro" id="IPR051476">
    <property type="entry name" value="Bac_ResReg_Asp_Phosphatase"/>
</dbReference>
<evidence type="ECO:0000256" key="1">
    <source>
        <dbReference type="ARBA" id="ARBA00004496"/>
    </source>
</evidence>
<dbReference type="GO" id="GO:0005737">
    <property type="term" value="C:cytoplasm"/>
    <property type="evidence" value="ECO:0007669"/>
    <property type="project" value="UniProtKB-SubCell"/>
</dbReference>
<dbReference type="EMBL" id="LR134441">
    <property type="protein sequence ID" value="VEH95216.1"/>
    <property type="molecule type" value="Genomic_DNA"/>
</dbReference>
<dbReference type="Proteomes" id="UP000270036">
    <property type="component" value="Chromosome"/>
</dbReference>
<reference evidence="10 12" key="1">
    <citation type="submission" date="2014-07" db="EMBL/GenBank/DDBJ databases">
        <authorList>
            <person name="Pisani N.G."/>
            <person name="Newman J.D."/>
        </authorList>
    </citation>
    <scope>NUCLEOTIDE SEQUENCE [LARGE SCALE GENOMIC DNA]</scope>
    <source>
        <strain evidence="10 12">LMG 24720</strain>
    </source>
</reference>
<dbReference type="STRING" id="266748.HY04_02600"/>
<gene>
    <name evidence="10" type="ORF">HY04_02600</name>
    <name evidence="11" type="ORF">NCTC13489_00107</name>
</gene>
<dbReference type="SUPFAM" id="SSF46894">
    <property type="entry name" value="C-terminal effector domain of the bipartite response regulators"/>
    <property type="match status" value="1"/>
</dbReference>
<evidence type="ECO:0000313" key="11">
    <source>
        <dbReference type="EMBL" id="VEH95216.1"/>
    </source>
</evidence>
<feature type="repeat" description="TPR" evidence="6">
    <location>
        <begin position="231"/>
        <end position="264"/>
    </location>
</feature>
<evidence type="ECO:0000313" key="10">
    <source>
        <dbReference type="EMBL" id="KEY20121.1"/>
    </source>
</evidence>
<feature type="repeat" description="TPR" evidence="6">
    <location>
        <begin position="191"/>
        <end position="224"/>
    </location>
</feature>
<evidence type="ECO:0000256" key="6">
    <source>
        <dbReference type="PROSITE-ProRule" id="PRU00339"/>
    </source>
</evidence>
<feature type="coiled-coil region" evidence="7">
    <location>
        <begin position="237"/>
        <end position="264"/>
    </location>
</feature>
<keyword evidence="8" id="KW-1133">Transmembrane helix</keyword>
<proteinExistence type="inferred from homology"/>
<evidence type="ECO:0000256" key="7">
    <source>
        <dbReference type="SAM" id="Coils"/>
    </source>
</evidence>
<keyword evidence="7" id="KW-0175">Coiled coil</keyword>
<keyword evidence="12" id="KW-1185">Reference proteome</keyword>
<evidence type="ECO:0000256" key="9">
    <source>
        <dbReference type="SAM" id="SignalP"/>
    </source>
</evidence>
<evidence type="ECO:0000256" key="5">
    <source>
        <dbReference type="ARBA" id="ARBA00038253"/>
    </source>
</evidence>
<dbReference type="PANTHER" id="PTHR46630:SF1">
    <property type="entry name" value="TETRATRICOPEPTIDE REPEAT PROTEIN 29"/>
    <property type="match status" value="1"/>
</dbReference>
<dbReference type="Proteomes" id="UP000028349">
    <property type="component" value="Unassembled WGS sequence"/>
</dbReference>
<dbReference type="InterPro" id="IPR016032">
    <property type="entry name" value="Sig_transdc_resp-reg_C-effctor"/>
</dbReference>
<dbReference type="KEGG" id="cant:NCTC13489_00107"/>
<dbReference type="InterPro" id="IPR011990">
    <property type="entry name" value="TPR-like_helical_dom_sf"/>
</dbReference>
<keyword evidence="8" id="KW-0472">Membrane</keyword>
<evidence type="ECO:0000256" key="4">
    <source>
        <dbReference type="ARBA" id="ARBA00022803"/>
    </source>
</evidence>
<dbReference type="SUPFAM" id="SSF48452">
    <property type="entry name" value="TPR-like"/>
    <property type="match status" value="2"/>
</dbReference>
<feature type="transmembrane region" description="Helical" evidence="8">
    <location>
        <begin position="386"/>
        <end position="405"/>
    </location>
</feature>
<keyword evidence="3" id="KW-0677">Repeat</keyword>
<dbReference type="InterPro" id="IPR036388">
    <property type="entry name" value="WH-like_DNA-bd_sf"/>
</dbReference>
<name>A0A3S4YFS1_9FLAO</name>
<evidence type="ECO:0000313" key="12">
    <source>
        <dbReference type="Proteomes" id="UP000028349"/>
    </source>
</evidence>
<dbReference type="EMBL" id="JPEP01000001">
    <property type="protein sequence ID" value="KEY20121.1"/>
    <property type="molecule type" value="Genomic_DNA"/>
</dbReference>
<accession>A0A3S4YFS1</accession>
<evidence type="ECO:0000256" key="8">
    <source>
        <dbReference type="SAM" id="Phobius"/>
    </source>
</evidence>
<dbReference type="OrthoDB" id="1413523at2"/>
<dbReference type="RefSeq" id="WP_034716835.1">
    <property type="nucleotide sequence ID" value="NZ_FOIX01000002.1"/>
</dbReference>
<sequence>MVKKKFLILYLFWFALSLQAQIIHSNSSGNKRSDLEKIINQHDRQNTDTIFIKNFLQPLKDRSTASDVIIYNVLLGNSYAKTFDRLNPKSDFHFKKSIRNAKTLKSKPLEVWAALSYAEYLYNFRQMTDALPVFMSVIDMIEQNDPKQLLFPGHSFTKIGFYLDTIGDHPEAIKNLHKALKYSEPNTAEYAAILDNLGLNYLKTGNLEEAEKHISQASSLSQSIGDQIRYAKTLGNLAQIYEKNKDYEKAIKLALEDIRISEQNKDVQNTMYAYTLLTRLYSANMQIDEAKKSIEKADLIAKSKPYFKINELAILKLKLNILQLEGTQVDELGIRRRIEILEDSLNKSDGALPLNQSRWMVQKRKLQKDIDLTNKKLSHESLLKNIIFSVSGLLIIALVLISYAAKRREQKKQVEIDEKIVAYESAKLNNEKKLLDAHRTLDTHIEFFKEKNIQIQKLYGEIENIKGSTSSANQNNRVKLDDLLKSHLMTEENWRNFKNQFQREHAQFYGNVLQNFPEITDSNLRIILLQKLGFTNSEIAGLLGITIEAVKKSKQRLKRKLGEKHELLFQMIAAEK</sequence>
<feature type="signal peptide" evidence="9">
    <location>
        <begin position="1"/>
        <end position="20"/>
    </location>
</feature>
<keyword evidence="2" id="KW-0963">Cytoplasm</keyword>
<dbReference type="SMART" id="SM00028">
    <property type="entry name" value="TPR"/>
    <property type="match status" value="3"/>
</dbReference>
<dbReference type="Gene3D" id="1.25.40.10">
    <property type="entry name" value="Tetratricopeptide repeat domain"/>
    <property type="match status" value="1"/>
</dbReference>
<dbReference type="PANTHER" id="PTHR46630">
    <property type="entry name" value="TETRATRICOPEPTIDE REPEAT PROTEIN 29"/>
    <property type="match status" value="1"/>
</dbReference>
<dbReference type="GO" id="GO:0006355">
    <property type="term" value="P:regulation of DNA-templated transcription"/>
    <property type="evidence" value="ECO:0007669"/>
    <property type="project" value="InterPro"/>
</dbReference>